<organism evidence="3 4">
    <name type="scientific">Streptomyces rubradiris</name>
    <name type="common">Streptomyces achromogenes subsp. rubradiris</name>
    <dbReference type="NCBI Taxonomy" id="285531"/>
    <lineage>
        <taxon>Bacteria</taxon>
        <taxon>Bacillati</taxon>
        <taxon>Actinomycetota</taxon>
        <taxon>Actinomycetes</taxon>
        <taxon>Kitasatosporales</taxon>
        <taxon>Streptomycetaceae</taxon>
        <taxon>Streptomyces</taxon>
    </lineage>
</organism>
<keyword evidence="1" id="KW-0677">Repeat</keyword>
<evidence type="ECO:0000259" key="2">
    <source>
        <dbReference type="Pfam" id="PF25023"/>
    </source>
</evidence>
<feature type="domain" description="Teneurin-like YD-shell" evidence="2">
    <location>
        <begin position="56"/>
        <end position="147"/>
    </location>
</feature>
<keyword evidence="4" id="KW-1185">Reference proteome</keyword>
<protein>
    <recommendedName>
        <fullName evidence="2">Teneurin-like YD-shell domain-containing protein</fullName>
    </recommendedName>
</protein>
<gene>
    <name evidence="3" type="ORF">Srubr_06070</name>
</gene>
<evidence type="ECO:0000313" key="3">
    <source>
        <dbReference type="EMBL" id="GHI50761.1"/>
    </source>
</evidence>
<sequence>MSSITVNDKTYAGQYGSTDQSERIRLGDTYFHNGPLGLSAKSTGGVDMGFNREPGGTLNSMTTGGRSYYYLTDAIGSVIGLVDVDGNKVDTYTYSPRGVRLLAQSSEPVDQPYRFVGNYQDPTGLYHLKARYYDANIGRFTQPDPSGQEKNPYLYAEGDPVNRIDPNGLYSLADAVDDGKEAYDAVSSAAQGDTDALVAQVSGIAAGIVVESACQFVAGVAGAPTAGAGAVAVEAGCGYASTAVGDWTSNTVENELKS</sequence>
<dbReference type="InterPro" id="IPR050708">
    <property type="entry name" value="T6SS_VgrG/RHS"/>
</dbReference>
<dbReference type="Pfam" id="PF25023">
    <property type="entry name" value="TEN_YD-shell"/>
    <property type="match status" value="1"/>
</dbReference>
<accession>A0ABQ3R4I1</accession>
<evidence type="ECO:0000256" key="1">
    <source>
        <dbReference type="ARBA" id="ARBA00022737"/>
    </source>
</evidence>
<dbReference type="InterPro" id="IPR056823">
    <property type="entry name" value="TEN-like_YD-shell"/>
</dbReference>
<reference evidence="4" key="1">
    <citation type="submission" date="2023-07" db="EMBL/GenBank/DDBJ databases">
        <title>Whole genome shotgun sequence of Streptomyces achromogenes subsp. rubradiris NBRC 14000.</title>
        <authorList>
            <person name="Komaki H."/>
            <person name="Tamura T."/>
        </authorList>
    </citation>
    <scope>NUCLEOTIDE SEQUENCE [LARGE SCALE GENOMIC DNA]</scope>
    <source>
        <strain evidence="4">NBRC 14000</strain>
    </source>
</reference>
<dbReference type="Gene3D" id="2.180.10.10">
    <property type="entry name" value="RHS repeat-associated core"/>
    <property type="match status" value="1"/>
</dbReference>
<dbReference type="PANTHER" id="PTHR32305">
    <property type="match status" value="1"/>
</dbReference>
<dbReference type="PANTHER" id="PTHR32305:SF15">
    <property type="entry name" value="PROTEIN RHSA-RELATED"/>
    <property type="match status" value="1"/>
</dbReference>
<dbReference type="Proteomes" id="UP000646738">
    <property type="component" value="Unassembled WGS sequence"/>
</dbReference>
<dbReference type="NCBIfam" id="TIGR03696">
    <property type="entry name" value="Rhs_assc_core"/>
    <property type="match status" value="1"/>
</dbReference>
<dbReference type="InterPro" id="IPR022385">
    <property type="entry name" value="Rhs_assc_core"/>
</dbReference>
<proteinExistence type="predicted"/>
<comment type="caution">
    <text evidence="3">The sequence shown here is derived from an EMBL/GenBank/DDBJ whole genome shotgun (WGS) entry which is preliminary data.</text>
</comment>
<name>A0ABQ3R4I1_STRRR</name>
<evidence type="ECO:0000313" key="4">
    <source>
        <dbReference type="Proteomes" id="UP000646738"/>
    </source>
</evidence>
<dbReference type="EMBL" id="BNEA01000001">
    <property type="protein sequence ID" value="GHI50761.1"/>
    <property type="molecule type" value="Genomic_DNA"/>
</dbReference>